<evidence type="ECO:0000313" key="1">
    <source>
        <dbReference type="EMBL" id="PPK81087.1"/>
    </source>
</evidence>
<organism evidence="1 2">
    <name type="scientific">Lacrimispora xylanisolvens</name>
    <dbReference type="NCBI Taxonomy" id="384636"/>
    <lineage>
        <taxon>Bacteria</taxon>
        <taxon>Bacillati</taxon>
        <taxon>Bacillota</taxon>
        <taxon>Clostridia</taxon>
        <taxon>Lachnospirales</taxon>
        <taxon>Lachnospiraceae</taxon>
        <taxon>Lacrimispora</taxon>
    </lineage>
</organism>
<sequence>MAEGKTKGKFFIGWYFKMQCGNTVLALIPGLIRDGTGKRLPFLQVIWNEKACWLDFKEEDFFIDWNQKRIILGNNIFSRRGVRLDIKTEDLSLKGAVRFGPTTPIRYPIMGPFQYMPFMECKHEIISMSHRLAGKVKLNGDVVDFAGGMGYIEGDRGTSFPESYLWIQCNLFSENASVMVSIAKIPWLGLRFQGCICVVMYQGKEYRFATYLGARVVSKRETAVIIKQGAFVLKVFLSNQSRKDEKRFAHKLRAPVQGEMSRFIKEEHLLRGRFLLYKGENMIFDLSSNSVSFEYDL</sequence>
<dbReference type="OrthoDB" id="9772627at2"/>
<proteinExistence type="predicted"/>
<dbReference type="InterPro" id="IPR025893">
    <property type="entry name" value="Tocopherol_cyclase"/>
</dbReference>
<dbReference type="Pfam" id="PF14249">
    <property type="entry name" value="Tocopherol_cycl"/>
    <property type="match status" value="1"/>
</dbReference>
<accession>A0A2S6HTK5</accession>
<reference evidence="1 2" key="1">
    <citation type="submission" date="2018-02" db="EMBL/GenBank/DDBJ databases">
        <title>Genomic Encyclopedia of Archaeal and Bacterial Type Strains, Phase II (KMG-II): from individual species to whole genera.</title>
        <authorList>
            <person name="Goeker M."/>
        </authorList>
    </citation>
    <scope>NUCLEOTIDE SEQUENCE [LARGE SCALE GENOMIC DNA]</scope>
    <source>
        <strain evidence="1 2">DSM 3808</strain>
    </source>
</reference>
<comment type="caution">
    <text evidence="1">The sequence shown here is derived from an EMBL/GenBank/DDBJ whole genome shotgun (WGS) entry which is preliminary data.</text>
</comment>
<dbReference type="EMBL" id="PTJA01000005">
    <property type="protein sequence ID" value="PPK81087.1"/>
    <property type="molecule type" value="Genomic_DNA"/>
</dbReference>
<keyword evidence="2" id="KW-1185">Reference proteome</keyword>
<dbReference type="PANTHER" id="PTHR35309">
    <property type="match status" value="1"/>
</dbReference>
<dbReference type="GO" id="GO:0009976">
    <property type="term" value="F:tocopherol cyclase activity"/>
    <property type="evidence" value="ECO:0007669"/>
    <property type="project" value="InterPro"/>
</dbReference>
<dbReference type="Proteomes" id="UP000237749">
    <property type="component" value="Unassembled WGS sequence"/>
</dbReference>
<gene>
    <name evidence="1" type="ORF">BXY41_105309</name>
</gene>
<dbReference type="PANTHER" id="PTHR35309:SF4">
    <property type="entry name" value="TOCOPHEROL CYCLASE"/>
    <property type="match status" value="1"/>
</dbReference>
<dbReference type="RefSeq" id="WP_104437061.1">
    <property type="nucleotide sequence ID" value="NZ_PTJA01000005.1"/>
</dbReference>
<name>A0A2S6HTK5_9FIRM</name>
<evidence type="ECO:0000313" key="2">
    <source>
        <dbReference type="Proteomes" id="UP000237749"/>
    </source>
</evidence>
<protein>
    <submittedName>
        <fullName evidence="1">Tocopherol cyclase-like protein</fullName>
    </submittedName>
</protein>
<dbReference type="AlphaFoldDB" id="A0A2S6HTK5"/>